<evidence type="ECO:0000259" key="2">
    <source>
        <dbReference type="Pfam" id="PF16858"/>
    </source>
</evidence>
<feature type="domain" description="Condensin-2 complex subunit H2 C-terminal" evidence="2">
    <location>
        <begin position="782"/>
        <end position="885"/>
    </location>
</feature>
<sequence length="1069" mass="123636">MEEEDEFNILDYRSPKGQLIKLLEQKLKKPEIDECLGQVLDKFNDLVNEQTTFLDNGIFHMNFAEDALLLQSCGQLYAKRVDKLWDDLLNFHTRMVKYDEPCVKNSGDNARKEARKLELMKLEERLNRGKRKKITLVEPDNQPSSIDDDDNSLPGQDILIGSDLFEECENEEDIPFNFNFDMFDEWHEIQRLCDLEKKKHPSVLVLEYSKQKYRLKPYSIPCGDQPVYDLEDPEEFNTREGRLISCQHIRHLFEYNDRCLLPDDGLTVGKLRFAYVLKKRWLVRNKIDPDAPYETYKEAYEKYQRDFFENEKRKVQNMPQRNSEDLLKFYKVLERKEQIAREAQDKLRKQGITNLPEISFENLIVEPLKEGYEGDYDPYIPEDMDISADHETELSNLFVDLPKNPTESTGSDKLRADSGYFDGGFEADDESDHEESGLVKELNGDEPIIENVDASVENSEATTNNDNDINKTTETNNNIVVNDSADINDTINALPNGDEADKLQANETFDSGIGKDNSIDINNALSDVLTENSRPDVLSQISDIVNSDHDGTYQKYDFEDVIVEKTDDMIVIIYKKDTEEKALKKTRSVVKKIYIEKEKKEQPKTCLAKAEPEKISNLQKRKLDDESMDSEIVPIKRRKLSKKQIEKLKQSLIESVKEQKFDNFYSMNYQSEKGEGEVIHVDYESDLEENDGEEPVIDYHSDHEGSHLSDHDYCLPGPESNDILNSTNELDSSGFHETSSINFSNTDLIAEMSKNTGISQEEILKRSATEKEPLNPREEERIKSRERVSEWRDHITPKLKSLNENDFDIHEYGSKIMDSMSVNETKPFSDLVDGKSSAEVVRCFISTLQLANTMNVEICGAKSGELSNDTFQIKLLSKERYHEHFQEYQAPSEENLRDKLEKVKQIRKDAKLHEKSKSSKRTEVVIKSIKMKTHSHPYDWEQPSTSRQADKIDQQMQVKTYKKSVTKRSAEISHTPSKKIKVLNSLIVNCQQIDVCNYQLPSISQNSTEMEVEPNYTEPHQTPSRHSIDSGFMPFDDDIFDQQESSDGRFFHSTPVKSKQILSVRIEKQ</sequence>
<dbReference type="GO" id="GO:0005634">
    <property type="term" value="C:nucleus"/>
    <property type="evidence" value="ECO:0007669"/>
    <property type="project" value="TreeGrafter"/>
</dbReference>
<dbReference type="GO" id="GO:0003682">
    <property type="term" value="F:chromatin binding"/>
    <property type="evidence" value="ECO:0007669"/>
    <property type="project" value="TreeGrafter"/>
</dbReference>
<dbReference type="InParanoid" id="A0A6J2Y534"/>
<reference evidence="4" key="1">
    <citation type="submission" date="2025-08" db="UniProtKB">
        <authorList>
            <consortium name="RefSeq"/>
        </authorList>
    </citation>
    <scope>IDENTIFICATION</scope>
    <source>
        <tissue evidence="4">Gonads</tissue>
    </source>
</reference>
<accession>A0A6J2Y534</accession>
<organism evidence="3 4">
    <name type="scientific">Sitophilus oryzae</name>
    <name type="common">Rice weevil</name>
    <name type="synonym">Curculio oryzae</name>
    <dbReference type="NCBI Taxonomy" id="7048"/>
    <lineage>
        <taxon>Eukaryota</taxon>
        <taxon>Metazoa</taxon>
        <taxon>Ecdysozoa</taxon>
        <taxon>Arthropoda</taxon>
        <taxon>Hexapoda</taxon>
        <taxon>Insecta</taxon>
        <taxon>Pterygota</taxon>
        <taxon>Neoptera</taxon>
        <taxon>Endopterygota</taxon>
        <taxon>Coleoptera</taxon>
        <taxon>Polyphaga</taxon>
        <taxon>Cucujiformia</taxon>
        <taxon>Curculionidae</taxon>
        <taxon>Dryophthorinae</taxon>
        <taxon>Sitophilus</taxon>
    </lineage>
</organism>
<evidence type="ECO:0000256" key="1">
    <source>
        <dbReference type="SAM" id="MobiDB-lite"/>
    </source>
</evidence>
<protein>
    <submittedName>
        <fullName evidence="4">Uncharacterized protein LOC115884463 isoform X1</fullName>
    </submittedName>
</protein>
<dbReference type="AlphaFoldDB" id="A0A6J2Y534"/>
<keyword evidence="3" id="KW-1185">Reference proteome</keyword>
<dbReference type="GO" id="GO:0010032">
    <property type="term" value="P:meiotic chromosome condensation"/>
    <property type="evidence" value="ECO:0007669"/>
    <property type="project" value="TreeGrafter"/>
</dbReference>
<proteinExistence type="predicted"/>
<dbReference type="PANTHER" id="PTHR14324">
    <property type="entry name" value="CONDENSIN-2 COMPLEX SUBUNIT H2"/>
    <property type="match status" value="1"/>
</dbReference>
<gene>
    <name evidence="4" type="primary">LOC115884463</name>
</gene>
<dbReference type="GO" id="GO:0000796">
    <property type="term" value="C:condensin complex"/>
    <property type="evidence" value="ECO:0007669"/>
    <property type="project" value="TreeGrafter"/>
</dbReference>
<evidence type="ECO:0000313" key="3">
    <source>
        <dbReference type="Proteomes" id="UP000504635"/>
    </source>
</evidence>
<dbReference type="InterPro" id="IPR031737">
    <property type="entry name" value="CNDH2_C"/>
</dbReference>
<feature type="region of interest" description="Disordered" evidence="1">
    <location>
        <begin position="400"/>
        <end position="475"/>
    </location>
</feature>
<name>A0A6J2Y534_SITOR</name>
<dbReference type="Pfam" id="PF16858">
    <property type="entry name" value="CNDH2_C"/>
    <property type="match status" value="1"/>
</dbReference>
<dbReference type="GeneID" id="115884463"/>
<dbReference type="Proteomes" id="UP000504635">
    <property type="component" value="Unplaced"/>
</dbReference>
<dbReference type="RefSeq" id="XP_030758913.1">
    <property type="nucleotide sequence ID" value="XM_030903053.1"/>
</dbReference>
<dbReference type="InterPro" id="IPR031739">
    <property type="entry name" value="Ncaph2"/>
</dbReference>
<evidence type="ECO:0000313" key="4">
    <source>
        <dbReference type="RefSeq" id="XP_030758913.1"/>
    </source>
</evidence>
<dbReference type="KEGG" id="soy:115884463"/>
<dbReference type="OrthoDB" id="10038475at2759"/>
<feature type="compositionally biased region" description="Low complexity" evidence="1">
    <location>
        <begin position="462"/>
        <end position="475"/>
    </location>
</feature>
<dbReference type="PANTHER" id="PTHR14324:SF3">
    <property type="entry name" value="CONDENSIN-2 COMPLEX SUBUNIT H2"/>
    <property type="match status" value="1"/>
</dbReference>
<dbReference type="GO" id="GO:0051306">
    <property type="term" value="P:mitotic sister chromatid separation"/>
    <property type="evidence" value="ECO:0007669"/>
    <property type="project" value="TreeGrafter"/>
</dbReference>